<dbReference type="OrthoDB" id="5837840at2759"/>
<evidence type="ECO:0000256" key="1">
    <source>
        <dbReference type="SAM" id="MobiDB-lite"/>
    </source>
</evidence>
<reference evidence="2 3" key="2">
    <citation type="submission" date="2018-11" db="EMBL/GenBank/DDBJ databases">
        <authorList>
            <consortium name="Pathogen Informatics"/>
        </authorList>
    </citation>
    <scope>NUCLEOTIDE SEQUENCE [LARGE SCALE GENOMIC DNA]</scope>
</reference>
<keyword evidence="3" id="KW-1185">Reference proteome</keyword>
<evidence type="ECO:0000313" key="4">
    <source>
        <dbReference type="WBParaSite" id="TCLT_0000669201-mRNA-1"/>
    </source>
</evidence>
<evidence type="ECO:0000313" key="3">
    <source>
        <dbReference type="Proteomes" id="UP000276776"/>
    </source>
</evidence>
<organism evidence="4">
    <name type="scientific">Thelazia callipaeda</name>
    <name type="common">Oriental eyeworm</name>
    <name type="synonym">Parasitic nematode</name>
    <dbReference type="NCBI Taxonomy" id="103827"/>
    <lineage>
        <taxon>Eukaryota</taxon>
        <taxon>Metazoa</taxon>
        <taxon>Ecdysozoa</taxon>
        <taxon>Nematoda</taxon>
        <taxon>Chromadorea</taxon>
        <taxon>Rhabditida</taxon>
        <taxon>Spirurina</taxon>
        <taxon>Spiruromorpha</taxon>
        <taxon>Thelazioidea</taxon>
        <taxon>Thelaziidae</taxon>
        <taxon>Thelazia</taxon>
    </lineage>
</organism>
<dbReference type="OMA" id="QNFIFTK"/>
<dbReference type="Proteomes" id="UP000276776">
    <property type="component" value="Unassembled WGS sequence"/>
</dbReference>
<name>A0A0N5D1G7_THECL</name>
<gene>
    <name evidence="2" type="ORF">TCLT_LOCUS6681</name>
</gene>
<dbReference type="EMBL" id="UYYF01004435">
    <property type="protein sequence ID" value="VDN04056.1"/>
    <property type="molecule type" value="Genomic_DNA"/>
</dbReference>
<evidence type="ECO:0000313" key="2">
    <source>
        <dbReference type="EMBL" id="VDN04056.1"/>
    </source>
</evidence>
<accession>A0A0N5D1G7</accession>
<proteinExistence type="predicted"/>
<dbReference type="AlphaFoldDB" id="A0A0N5D1G7"/>
<dbReference type="WBParaSite" id="TCLT_0000669201-mRNA-1">
    <property type="protein sequence ID" value="TCLT_0000669201-mRNA-1"/>
    <property type="gene ID" value="TCLT_0000669201"/>
</dbReference>
<sequence>MESEVLKRRKLAGVNSFVNARRLHFKPIKPSLKNISDYLSLIGALANVKKVSEATKIKKTEIYGWVGFGDVSSVVKHSQMTNWNEDFFQLQKYENGEIAAALINVLVGIPDVFEESSTADTSIENLLMEAAFAQDFIFMKDSTLEGITSSESILCYQEPANVFCFIRRKNKIFLLTLHNCFDATEYFTYNIWREISGEFFADFKDLLLEKNFRDSNGRIFAIVPDNKLRIMKEFSELQNEYKIKYGNYESDKSLSTEDWNEISILNASISEAESFELVIEEESDERAFDSTDVVNLSSVMSEERYNLFHKCKKAERTLWKEQEKFKYSLIPGNDVAEARIRFREAVSTNSFSVLNLPSLCVPVLENDLLSGDENEVQSSMKKRNPRSILKESTGNNLPLSPRP</sequence>
<feature type="compositionally biased region" description="Polar residues" evidence="1">
    <location>
        <begin position="390"/>
        <end position="403"/>
    </location>
</feature>
<feature type="region of interest" description="Disordered" evidence="1">
    <location>
        <begin position="372"/>
        <end position="403"/>
    </location>
</feature>
<reference evidence="4" key="1">
    <citation type="submission" date="2017-02" db="UniProtKB">
        <authorList>
            <consortium name="WormBaseParasite"/>
        </authorList>
    </citation>
    <scope>IDENTIFICATION</scope>
</reference>
<protein>
    <submittedName>
        <fullName evidence="4">DUF4821 domain-containing protein</fullName>
    </submittedName>
</protein>